<dbReference type="RefSeq" id="WP_376733352.1">
    <property type="nucleotide sequence ID" value="NZ_JAYMRP010000014.1"/>
</dbReference>
<dbReference type="Pfam" id="PF00975">
    <property type="entry name" value="Thioesterase"/>
    <property type="match status" value="1"/>
</dbReference>
<comment type="similarity">
    <text evidence="1">Belongs to the thioesterase family.</text>
</comment>
<protein>
    <submittedName>
        <fullName evidence="3">Thioesterase domain-containing protein</fullName>
    </submittedName>
</protein>
<evidence type="ECO:0000256" key="1">
    <source>
        <dbReference type="ARBA" id="ARBA00007169"/>
    </source>
</evidence>
<name>A0ABV5ECQ9_9ACTN</name>
<feature type="domain" description="Thioesterase" evidence="2">
    <location>
        <begin position="20"/>
        <end position="242"/>
    </location>
</feature>
<evidence type="ECO:0000313" key="3">
    <source>
        <dbReference type="EMBL" id="MFB8774653.1"/>
    </source>
</evidence>
<sequence>MTPFERWILRPRPVPDAPLRLICVPYAGGGPAAYHSWAAELRDGAELWLLRPPGREARLQEPLLHSVDEIVRESAAAIAGHLAEPFAVFGYSVGAWIAFELVRELRDTYGLRAAHLGVAARPAPQTPLHHPAMHTLPDDLFLDVLDRRFRAIPPVIRDSPEMKALYLPILRADTTVLETYRYRPGPPLDCPVSAFGGTEDHDCRREDLMAWGERTTGEFRLRMLPGGHFFLHTRRQELLDALATDLFRCLVP</sequence>
<evidence type="ECO:0000259" key="2">
    <source>
        <dbReference type="Pfam" id="PF00975"/>
    </source>
</evidence>
<reference evidence="3 4" key="1">
    <citation type="submission" date="2024-01" db="EMBL/GenBank/DDBJ databases">
        <title>Genome mining of biosynthetic gene clusters to explore secondary metabolites of Streptomyces sp.</title>
        <authorList>
            <person name="Baig A."/>
            <person name="Ajitkumar Shintre N."/>
            <person name="Kumar H."/>
            <person name="Anbarasu A."/>
            <person name="Ramaiah S."/>
        </authorList>
    </citation>
    <scope>NUCLEOTIDE SEQUENCE [LARGE SCALE GENOMIC DNA]</scope>
    <source>
        <strain evidence="3 4">A57</strain>
    </source>
</reference>
<dbReference type="InterPro" id="IPR001031">
    <property type="entry name" value="Thioesterase"/>
</dbReference>
<proteinExistence type="inferred from homology"/>
<dbReference type="PANTHER" id="PTHR11487">
    <property type="entry name" value="THIOESTERASE"/>
    <property type="match status" value="1"/>
</dbReference>
<organism evidence="3 4">
    <name type="scientific">Streptomyces broussonetiae</name>
    <dbReference type="NCBI Taxonomy" id="2686304"/>
    <lineage>
        <taxon>Bacteria</taxon>
        <taxon>Bacillati</taxon>
        <taxon>Actinomycetota</taxon>
        <taxon>Actinomycetes</taxon>
        <taxon>Kitasatosporales</taxon>
        <taxon>Streptomycetaceae</taxon>
        <taxon>Streptomyces</taxon>
    </lineage>
</organism>
<dbReference type="InterPro" id="IPR012223">
    <property type="entry name" value="TEII"/>
</dbReference>
<dbReference type="PANTHER" id="PTHR11487:SF0">
    <property type="entry name" value="S-ACYL FATTY ACID SYNTHASE THIOESTERASE, MEDIUM CHAIN"/>
    <property type="match status" value="1"/>
</dbReference>
<dbReference type="Gene3D" id="3.40.50.1820">
    <property type="entry name" value="alpha/beta hydrolase"/>
    <property type="match status" value="1"/>
</dbReference>
<keyword evidence="4" id="KW-1185">Reference proteome</keyword>
<evidence type="ECO:0000313" key="4">
    <source>
        <dbReference type="Proteomes" id="UP001585080"/>
    </source>
</evidence>
<accession>A0ABV5ECQ9</accession>
<dbReference type="InterPro" id="IPR029058">
    <property type="entry name" value="AB_hydrolase_fold"/>
</dbReference>
<gene>
    <name evidence="3" type="ORF">VSS16_18290</name>
</gene>
<comment type="caution">
    <text evidence="3">The sequence shown here is derived from an EMBL/GenBank/DDBJ whole genome shotgun (WGS) entry which is preliminary data.</text>
</comment>
<dbReference type="SUPFAM" id="SSF53474">
    <property type="entry name" value="alpha/beta-Hydrolases"/>
    <property type="match status" value="1"/>
</dbReference>
<dbReference type="Proteomes" id="UP001585080">
    <property type="component" value="Unassembled WGS sequence"/>
</dbReference>
<dbReference type="EMBL" id="JAYMRP010000014">
    <property type="protein sequence ID" value="MFB8774653.1"/>
    <property type="molecule type" value="Genomic_DNA"/>
</dbReference>